<dbReference type="SMART" id="SM00974">
    <property type="entry name" value="T5orf172"/>
    <property type="match status" value="1"/>
</dbReference>
<feature type="domain" description="Bacteriophage T5 Orf172 DNA-binding" evidence="1">
    <location>
        <begin position="286"/>
        <end position="380"/>
    </location>
</feature>
<evidence type="ECO:0000259" key="1">
    <source>
        <dbReference type="SMART" id="SM00974"/>
    </source>
</evidence>
<dbReference type="Pfam" id="PF13455">
    <property type="entry name" value="MUG113"/>
    <property type="match status" value="1"/>
</dbReference>
<organism evidence="2 3">
    <name type="scientific">Flavobacterium muglaense</name>
    <dbReference type="NCBI Taxonomy" id="2764716"/>
    <lineage>
        <taxon>Bacteria</taxon>
        <taxon>Pseudomonadati</taxon>
        <taxon>Bacteroidota</taxon>
        <taxon>Flavobacteriia</taxon>
        <taxon>Flavobacteriales</taxon>
        <taxon>Flavobacteriaceae</taxon>
        <taxon>Flavobacterium</taxon>
    </lineage>
</organism>
<dbReference type="Proteomes" id="UP000641454">
    <property type="component" value="Unassembled WGS sequence"/>
</dbReference>
<dbReference type="InterPro" id="IPR018306">
    <property type="entry name" value="Phage_T5_Orf172_DNA-bd"/>
</dbReference>
<sequence length="402" mass="47145">MSKKKITLDDIFNDDEFGLLESKAKVSNIKSEEERLIDSFQEINAFYQKNNREPKADVFVVSERSLGVVLKELRKNNKKIEILKPYDTYDLLGNVIVEINSIDDILNDDEFGLLDTDDTLEIFKLKNVPSSKDREETDFVARRKPIKEKEFASYETAFKKVHQELREGKRKLNEFKDVEQNLEQGKYYLLDGLLLFLEKDGIEDRQIKDRIRKDGRTKIIFENGTESNMYYRSLAKALYVNGRIVSDTDSEAENELFKNANIANEEDLETGWIYILKSKSTNKSISEIKDLYKIGFSKVDVRDRIKNAAKEPTYLMAEVHIVSTYKCYNVNPHKFEQLLHRFFAEVCLNIDIHDDKGRRITPREWFVVPLPIIDKVIELILSGEIVEYKYDVYKKLIMKREI</sequence>
<dbReference type="AlphaFoldDB" id="A0A923SF49"/>
<gene>
    <name evidence="2" type="ORF">H8R25_06530</name>
</gene>
<comment type="caution">
    <text evidence="2">The sequence shown here is derived from an EMBL/GenBank/DDBJ whole genome shotgun (WGS) entry which is preliminary data.</text>
</comment>
<evidence type="ECO:0000313" key="2">
    <source>
        <dbReference type="EMBL" id="MBC5844090.1"/>
    </source>
</evidence>
<evidence type="ECO:0000313" key="3">
    <source>
        <dbReference type="Proteomes" id="UP000641454"/>
    </source>
</evidence>
<dbReference type="RefSeq" id="WP_187017760.1">
    <property type="nucleotide sequence ID" value="NZ_JACRUK010000011.1"/>
</dbReference>
<accession>A0A923SF49</accession>
<proteinExistence type="predicted"/>
<reference evidence="2 3" key="1">
    <citation type="submission" date="2020-08" db="EMBL/GenBank/DDBJ databases">
        <title>Description of novel Flavobacterium F-392 isolate.</title>
        <authorList>
            <person name="Saticioglu I.B."/>
            <person name="Duman M."/>
            <person name="Altun S."/>
        </authorList>
    </citation>
    <scope>NUCLEOTIDE SEQUENCE [LARGE SCALE GENOMIC DNA]</scope>
    <source>
        <strain evidence="2 3">F-392</strain>
    </source>
</reference>
<name>A0A923SF49_9FLAO</name>
<dbReference type="EMBL" id="JACRUL010000011">
    <property type="protein sequence ID" value="MBC5844090.1"/>
    <property type="molecule type" value="Genomic_DNA"/>
</dbReference>
<keyword evidence="3" id="KW-1185">Reference proteome</keyword>
<protein>
    <submittedName>
        <fullName evidence="2">GIY-YIG nuclease family protein</fullName>
    </submittedName>
</protein>